<dbReference type="RefSeq" id="XP_004253903.1">
    <property type="nucleotide sequence ID" value="XM_004253855.1"/>
</dbReference>
<dbReference type="PANTHER" id="PTHR12592:SF0">
    <property type="entry name" value="ATP-DEPENDENT (S)-NAD(P)H-HYDRATE DEHYDRATASE"/>
    <property type="match status" value="1"/>
</dbReference>
<feature type="binding site" evidence="8">
    <location>
        <begin position="194"/>
        <end position="198"/>
    </location>
    <ligand>
        <name>ATP</name>
        <dbReference type="ChEBI" id="CHEBI:30616"/>
    </ligand>
</feature>
<dbReference type="VEuPathDB" id="AmoebaDB:EIN_496870"/>
<sequence>MGGQLSVETQLKRIIPKLDYAQHKGSCGKVAILGGSVEYTGAPYFSAMTALRVGCDISHVFCHEEAATAIKAYSPELIVHPFFKQDYNLEDCIKWADTIQCFVVGPGLGRDQYILDIAKAVCGVLLSKGKRIVFDADGLFMITKNIEMIKNKKNVILTPNVAEYGRLCEAVGLPVYADVYRLAKELGGVTIFQKGRVDVISNGTYTVQCKHSGSPRRCGGQGDLLSGALAAFIAWSVLAPNTDENDLLVSGVAVSALIKECNAAAFKQKGRGMIATDMLDNISFVFNQIFEEPNMKLNYS</sequence>
<evidence type="ECO:0000259" key="9">
    <source>
        <dbReference type="PROSITE" id="PS51383"/>
    </source>
</evidence>
<keyword evidence="5 8" id="KW-0520">NAD</keyword>
<dbReference type="Pfam" id="PF01256">
    <property type="entry name" value="Carb_kinase"/>
    <property type="match status" value="1"/>
</dbReference>
<dbReference type="GO" id="GO:0046496">
    <property type="term" value="P:nicotinamide nucleotide metabolic process"/>
    <property type="evidence" value="ECO:0007669"/>
    <property type="project" value="UniProtKB-UniRule"/>
</dbReference>
<keyword evidence="4" id="KW-0521">NADP</keyword>
<dbReference type="CDD" id="cd01171">
    <property type="entry name" value="YXKO-related"/>
    <property type="match status" value="1"/>
</dbReference>
<protein>
    <recommendedName>
        <fullName evidence="8">ATP-dependent (S)-NAD(P)H-hydrate dehydratase</fullName>
        <ecNumber evidence="8">4.2.1.93</ecNumber>
    </recommendedName>
    <alternativeName>
        <fullName evidence="8">ATP-dependent NAD(P)HX dehydratase</fullName>
    </alternativeName>
</protein>
<evidence type="ECO:0000256" key="5">
    <source>
        <dbReference type="ARBA" id="ARBA00023027"/>
    </source>
</evidence>
<feature type="binding site" evidence="8">
    <location>
        <position position="107"/>
    </location>
    <ligand>
        <name>(6S)-NADPHX</name>
        <dbReference type="ChEBI" id="CHEBI:64076"/>
    </ligand>
</feature>
<dbReference type="SUPFAM" id="SSF53613">
    <property type="entry name" value="Ribokinase-like"/>
    <property type="match status" value="1"/>
</dbReference>
<comment type="catalytic activity">
    <reaction evidence="7 8">
        <text>(6S)-NADPHX + ATP = ADP + phosphate + NADPH + H(+)</text>
        <dbReference type="Rhea" id="RHEA:32231"/>
        <dbReference type="ChEBI" id="CHEBI:15378"/>
        <dbReference type="ChEBI" id="CHEBI:30616"/>
        <dbReference type="ChEBI" id="CHEBI:43474"/>
        <dbReference type="ChEBI" id="CHEBI:57783"/>
        <dbReference type="ChEBI" id="CHEBI:64076"/>
        <dbReference type="ChEBI" id="CHEBI:456216"/>
        <dbReference type="EC" id="4.2.1.93"/>
    </reaction>
</comment>
<evidence type="ECO:0000256" key="6">
    <source>
        <dbReference type="ARBA" id="ARBA00023239"/>
    </source>
</evidence>
<reference evidence="10 11" key="1">
    <citation type="submission" date="2012-10" db="EMBL/GenBank/DDBJ databases">
        <authorList>
            <person name="Zafar N."/>
            <person name="Inman J."/>
            <person name="Hall N."/>
            <person name="Lorenzi H."/>
            <person name="Caler E."/>
        </authorList>
    </citation>
    <scope>NUCLEOTIDE SEQUENCE [LARGE SCALE GENOMIC DNA]</scope>
    <source>
        <strain evidence="10 11">IP1</strain>
    </source>
</reference>
<proteinExistence type="inferred from homology"/>
<keyword evidence="2 8" id="KW-0547">Nucleotide-binding</keyword>
<gene>
    <name evidence="10" type="ORF">EIN_496870</name>
</gene>
<feature type="binding site" evidence="8">
    <location>
        <position position="223"/>
    </location>
    <ligand>
        <name>(6S)-NADPHX</name>
        <dbReference type="ChEBI" id="CHEBI:64076"/>
    </ligand>
</feature>
<evidence type="ECO:0000313" key="10">
    <source>
        <dbReference type="EMBL" id="ELP87132.1"/>
    </source>
</evidence>
<evidence type="ECO:0000256" key="8">
    <source>
        <dbReference type="HAMAP-Rule" id="MF_03157"/>
    </source>
</evidence>
<dbReference type="GO" id="GO:0047453">
    <property type="term" value="F:ATP-dependent NAD(P)H-hydrate dehydratase activity"/>
    <property type="evidence" value="ECO:0007669"/>
    <property type="project" value="UniProtKB-UniRule"/>
</dbReference>
<dbReference type="EMBL" id="KB206864">
    <property type="protein sequence ID" value="ELP87132.1"/>
    <property type="molecule type" value="Genomic_DNA"/>
</dbReference>
<organism evidence="10 11">
    <name type="scientific">Entamoeba invadens IP1</name>
    <dbReference type="NCBI Taxonomy" id="370355"/>
    <lineage>
        <taxon>Eukaryota</taxon>
        <taxon>Amoebozoa</taxon>
        <taxon>Evosea</taxon>
        <taxon>Archamoebae</taxon>
        <taxon>Mastigamoebida</taxon>
        <taxon>Entamoebidae</taxon>
        <taxon>Entamoeba</taxon>
    </lineage>
</organism>
<dbReference type="HAMAP" id="MF_01965">
    <property type="entry name" value="NADHX_dehydratase"/>
    <property type="match status" value="1"/>
</dbReference>
<comment type="cofactor">
    <cofactor evidence="8">
        <name>Mg(2+)</name>
        <dbReference type="ChEBI" id="CHEBI:18420"/>
    </cofactor>
</comment>
<dbReference type="InterPro" id="IPR029056">
    <property type="entry name" value="Ribokinase-like"/>
</dbReference>
<dbReference type="PANTHER" id="PTHR12592">
    <property type="entry name" value="ATP-DEPENDENT (S)-NAD(P)H-HYDRATE DEHYDRATASE FAMILY MEMBER"/>
    <property type="match status" value="1"/>
</dbReference>
<keyword evidence="11" id="KW-1185">Reference proteome</keyword>
<evidence type="ECO:0000256" key="1">
    <source>
        <dbReference type="ARBA" id="ARBA00022553"/>
    </source>
</evidence>
<dbReference type="KEGG" id="eiv:EIN_496870"/>
<name>A0A0A1TZT1_ENTIV</name>
<keyword evidence="1 8" id="KW-0597">Phosphoprotein</keyword>
<feature type="domain" description="YjeF C-terminal" evidence="9">
    <location>
        <begin position="7"/>
        <end position="289"/>
    </location>
</feature>
<accession>A0A0A1TZT1</accession>
<evidence type="ECO:0000256" key="3">
    <source>
        <dbReference type="ARBA" id="ARBA00022840"/>
    </source>
</evidence>
<dbReference type="NCBIfam" id="TIGR00196">
    <property type="entry name" value="yjeF_cterm"/>
    <property type="match status" value="1"/>
</dbReference>
<dbReference type="EC" id="4.2.1.93" evidence="8"/>
<keyword evidence="3 8" id="KW-0067">ATP-binding</keyword>
<dbReference type="Gene3D" id="3.40.1190.20">
    <property type="match status" value="1"/>
</dbReference>
<feature type="binding site" evidence="8">
    <location>
        <begin position="160"/>
        <end position="166"/>
    </location>
    <ligand>
        <name>(6S)-NADPHX</name>
        <dbReference type="ChEBI" id="CHEBI:64076"/>
    </ligand>
</feature>
<evidence type="ECO:0000256" key="4">
    <source>
        <dbReference type="ARBA" id="ARBA00022857"/>
    </source>
</evidence>
<dbReference type="GO" id="GO:0005524">
    <property type="term" value="F:ATP binding"/>
    <property type="evidence" value="ECO:0007669"/>
    <property type="project" value="UniProtKB-KW"/>
</dbReference>
<evidence type="ECO:0000256" key="7">
    <source>
        <dbReference type="ARBA" id="ARBA00047472"/>
    </source>
</evidence>
<dbReference type="Proteomes" id="UP000014680">
    <property type="component" value="Unassembled WGS sequence"/>
</dbReference>
<comment type="similarity">
    <text evidence="8">Belongs to the NnrD/CARKD family.</text>
</comment>
<dbReference type="GO" id="GO:0110051">
    <property type="term" value="P:metabolite repair"/>
    <property type="evidence" value="ECO:0007669"/>
    <property type="project" value="TreeGrafter"/>
</dbReference>
<dbReference type="OMA" id="WRAAYHN"/>
<dbReference type="InterPro" id="IPR000631">
    <property type="entry name" value="CARKD"/>
</dbReference>
<comment type="function">
    <text evidence="8">Catalyzes the dehydration of the S-form of NAD(P)HX at the expense of ATP, which is converted to ADP. Together with NAD(P)HX epimerase, which catalyzes the epimerization of the S- and R-forms, the enzyme allows the repair of both epimers of NAD(P)HX, a damaged form of NAD(P)H that is a result of enzymatic or heat-dependent hydration.</text>
</comment>
<feature type="binding site" evidence="8">
    <location>
        <begin position="213"/>
        <end position="222"/>
    </location>
    <ligand>
        <name>ATP</name>
        <dbReference type="ChEBI" id="CHEBI:30616"/>
    </ligand>
</feature>
<evidence type="ECO:0000313" key="11">
    <source>
        <dbReference type="Proteomes" id="UP000014680"/>
    </source>
</evidence>
<keyword evidence="6 8" id="KW-0456">Lyase</keyword>
<dbReference type="GeneID" id="14886119"/>
<dbReference type="OrthoDB" id="8110916at2759"/>
<dbReference type="AlphaFoldDB" id="A0A0A1TZT1"/>
<evidence type="ECO:0000256" key="2">
    <source>
        <dbReference type="ARBA" id="ARBA00022741"/>
    </source>
</evidence>
<comment type="catalytic activity">
    <reaction evidence="8">
        <text>(6S)-NADHX + ATP = ADP + phosphate + NADH + H(+)</text>
        <dbReference type="Rhea" id="RHEA:19017"/>
        <dbReference type="ChEBI" id="CHEBI:15378"/>
        <dbReference type="ChEBI" id="CHEBI:30616"/>
        <dbReference type="ChEBI" id="CHEBI:43474"/>
        <dbReference type="ChEBI" id="CHEBI:57945"/>
        <dbReference type="ChEBI" id="CHEBI:64074"/>
        <dbReference type="ChEBI" id="CHEBI:456216"/>
        <dbReference type="EC" id="4.2.1.93"/>
    </reaction>
</comment>
<dbReference type="FunFam" id="3.40.1190.20:FF:000023">
    <property type="entry name" value="ATP-dependent (S)-NAD(P)H-hydrate dehydratase"/>
    <property type="match status" value="1"/>
</dbReference>
<dbReference type="PROSITE" id="PS51383">
    <property type="entry name" value="YJEF_C_3"/>
    <property type="match status" value="1"/>
</dbReference>